<dbReference type="InterPro" id="IPR006015">
    <property type="entry name" value="Universal_stress_UspA"/>
</dbReference>
<keyword evidence="4" id="KW-1185">Reference proteome</keyword>
<dbReference type="PRINTS" id="PR01438">
    <property type="entry name" value="UNVRSLSTRESS"/>
</dbReference>
<evidence type="ECO:0000313" key="3">
    <source>
        <dbReference type="EMBL" id="EPH46489.1"/>
    </source>
</evidence>
<organism evidence="3 4">
    <name type="scientific">Streptomyces aurantiacus JA 4570</name>
    <dbReference type="NCBI Taxonomy" id="1286094"/>
    <lineage>
        <taxon>Bacteria</taxon>
        <taxon>Bacillati</taxon>
        <taxon>Actinomycetota</taxon>
        <taxon>Actinomycetes</taxon>
        <taxon>Kitasatosporales</taxon>
        <taxon>Streptomycetaceae</taxon>
        <taxon>Streptomyces</taxon>
        <taxon>Streptomyces aurantiacus group</taxon>
    </lineage>
</organism>
<dbReference type="SUPFAM" id="SSF52402">
    <property type="entry name" value="Adenine nucleotide alpha hydrolases-like"/>
    <property type="match status" value="2"/>
</dbReference>
<dbReference type="InterPro" id="IPR006016">
    <property type="entry name" value="UspA"/>
</dbReference>
<proteinExistence type="inferred from homology"/>
<name>S3ZUM0_9ACTN</name>
<dbReference type="Gene3D" id="3.40.50.620">
    <property type="entry name" value="HUPs"/>
    <property type="match status" value="2"/>
</dbReference>
<dbReference type="OrthoDB" id="4867015at2"/>
<comment type="similarity">
    <text evidence="1">Belongs to the universal stress protein A family.</text>
</comment>
<dbReference type="PATRIC" id="fig|1286094.4.peg.451"/>
<evidence type="ECO:0000256" key="1">
    <source>
        <dbReference type="ARBA" id="ARBA00008791"/>
    </source>
</evidence>
<protein>
    <recommendedName>
        <fullName evidence="2">UspA domain-containing protein</fullName>
    </recommendedName>
</protein>
<dbReference type="Proteomes" id="UP000014629">
    <property type="component" value="Unassembled WGS sequence"/>
</dbReference>
<dbReference type="RefSeq" id="WP_016638595.1">
    <property type="nucleotide sequence ID" value="NZ_AOPZ01000017.1"/>
</dbReference>
<dbReference type="EMBL" id="AOPZ01000017">
    <property type="protein sequence ID" value="EPH46489.1"/>
    <property type="molecule type" value="Genomic_DNA"/>
</dbReference>
<sequence length="298" mass="32069">MVLPIVVGLDGSRESAFAADWAAREAARRGLPLRLVHAWEGLPGNEEPVHLPELKVPRDWARRVLRTAVDRLAAQHPQVSLTAEQIRRPPVPALVAEAESAASLVLGSQGFGGLGGLLAGSVATAVVARARTPVVLVRAGFDAVDEHVPNGDGQTSADTPHRPVALALDLSHDCDSLLGFAFEAARHRAAPLYAVYAWRRPHSHAGTDEQGYVPGRWDAEWALASVLDPWRDKYPEVTVHAEAEHTRPVHAVLRAAEHAGLLVLGREMRRSPAGGHTGHVTRMAIQHVRCPIAVVAHD</sequence>
<accession>S3ZUM0</accession>
<comment type="caution">
    <text evidence="3">The sequence shown here is derived from an EMBL/GenBank/DDBJ whole genome shotgun (WGS) entry which is preliminary data.</text>
</comment>
<feature type="domain" description="UspA" evidence="2">
    <location>
        <begin position="3"/>
        <end position="138"/>
    </location>
</feature>
<dbReference type="PANTHER" id="PTHR46268">
    <property type="entry name" value="STRESS RESPONSE PROTEIN NHAX"/>
    <property type="match status" value="1"/>
</dbReference>
<gene>
    <name evidence="3" type="ORF">STRAU_0461</name>
</gene>
<dbReference type="AlphaFoldDB" id="S3ZUM0"/>
<evidence type="ECO:0000313" key="4">
    <source>
        <dbReference type="Proteomes" id="UP000014629"/>
    </source>
</evidence>
<reference evidence="3 4" key="1">
    <citation type="submission" date="2013-02" db="EMBL/GenBank/DDBJ databases">
        <title>Draft Genome Sequence of Streptomyces aurantiacus, Which Produces Setomimycin.</title>
        <authorList>
            <person name="Gruening B.A."/>
            <person name="Praeg A."/>
            <person name="Erxleben A."/>
            <person name="Guenther S."/>
            <person name="Mueller M."/>
        </authorList>
    </citation>
    <scope>NUCLEOTIDE SEQUENCE [LARGE SCALE GENOMIC DNA]</scope>
    <source>
        <strain evidence="3 4">JA 4570</strain>
    </source>
</reference>
<feature type="domain" description="UspA" evidence="2">
    <location>
        <begin position="162"/>
        <end position="295"/>
    </location>
</feature>
<evidence type="ECO:0000259" key="2">
    <source>
        <dbReference type="Pfam" id="PF00582"/>
    </source>
</evidence>
<dbReference type="Pfam" id="PF00582">
    <property type="entry name" value="Usp"/>
    <property type="match status" value="2"/>
</dbReference>
<dbReference type="PANTHER" id="PTHR46268:SF6">
    <property type="entry name" value="UNIVERSAL STRESS PROTEIN UP12"/>
    <property type="match status" value="1"/>
</dbReference>
<dbReference type="InterPro" id="IPR014729">
    <property type="entry name" value="Rossmann-like_a/b/a_fold"/>
</dbReference>